<gene>
    <name evidence="1" type="ORF">DWG24_17180</name>
    <name evidence="2" type="ORF">FGI21_10295</name>
</gene>
<reference evidence="2 4" key="2">
    <citation type="submission" date="2019-06" db="EMBL/GenBank/DDBJ databases">
        <title>Complete genome of Dickeya zeae PL65.</title>
        <authorList>
            <person name="Boluk G."/>
            <person name="Arif M."/>
        </authorList>
    </citation>
    <scope>NUCLEOTIDE SEQUENCE [LARGE SCALE GENOMIC DNA]</scope>
    <source>
        <strain evidence="2 4">PL65</strain>
    </source>
</reference>
<sequence length="165" mass="18394">MSKLDDLTTFVSTHLPPRVMQGFDSFMDEVSFIPARRDLGEDQYQLAVMKFDAVLSWERWPYRVCDPRNLCALLLVWQEGQDDVPYMDAGLDMELPTLDVDVRDQDSAIVVVSLQLAESLAIVADDTGIIPFEGRRWRLTSPEIWQATSGHLFGAGGDGAEVGAS</sequence>
<keyword evidence="4" id="KW-1185">Reference proteome</keyword>
<accession>A0AAE7D0F1</accession>
<evidence type="ECO:0000313" key="2">
    <source>
        <dbReference type="EMBL" id="QYM92237.1"/>
    </source>
</evidence>
<dbReference type="EMBL" id="CP033622">
    <property type="protein sequence ID" value="QIZ52355.1"/>
    <property type="molecule type" value="Genomic_DNA"/>
</dbReference>
<dbReference type="Proteomes" id="UP000500801">
    <property type="component" value="Chromosome"/>
</dbReference>
<protein>
    <submittedName>
        <fullName evidence="1">Phage tail protein</fullName>
    </submittedName>
</protein>
<reference evidence="1 3" key="1">
    <citation type="submission" date="2018-11" db="EMBL/GenBank/DDBJ databases">
        <title>Complete genome sequence of Dickeya zeae strain CE1 infecting Canna edulis Ker-Gawl. in China.</title>
        <authorList>
            <person name="Zhang J."/>
            <person name="Lin B."/>
            <person name="Shen H."/>
            <person name="Jiang S."/>
            <person name="Pu X."/>
            <person name="Sun D."/>
        </authorList>
    </citation>
    <scope>NUCLEOTIDE SEQUENCE [LARGE SCALE GENOMIC DNA]</scope>
    <source>
        <strain evidence="1 3">CE1</strain>
    </source>
</reference>
<dbReference type="RefSeq" id="WP_168363397.1">
    <property type="nucleotide sequence ID" value="NZ_CP033622.1"/>
</dbReference>
<dbReference type="Proteomes" id="UP000824976">
    <property type="component" value="Chromosome"/>
</dbReference>
<organism evidence="1 3">
    <name type="scientific">Dickeya zeae</name>
    <dbReference type="NCBI Taxonomy" id="204042"/>
    <lineage>
        <taxon>Bacteria</taxon>
        <taxon>Pseudomonadati</taxon>
        <taxon>Pseudomonadota</taxon>
        <taxon>Gammaproteobacteria</taxon>
        <taxon>Enterobacterales</taxon>
        <taxon>Pectobacteriaceae</taxon>
        <taxon>Dickeya</taxon>
    </lineage>
</organism>
<dbReference type="Pfam" id="PF06891">
    <property type="entry name" value="P2_Phage_GpR"/>
    <property type="match status" value="1"/>
</dbReference>
<evidence type="ECO:0000313" key="3">
    <source>
        <dbReference type="Proteomes" id="UP000500801"/>
    </source>
</evidence>
<evidence type="ECO:0000313" key="4">
    <source>
        <dbReference type="Proteomes" id="UP000824976"/>
    </source>
</evidence>
<dbReference type="AlphaFoldDB" id="A0AAE7D0F1"/>
<proteinExistence type="predicted"/>
<evidence type="ECO:0000313" key="1">
    <source>
        <dbReference type="EMBL" id="QIZ52355.1"/>
    </source>
</evidence>
<name>A0AAE7D0F1_9GAMM</name>
<dbReference type="EMBL" id="CP040817">
    <property type="protein sequence ID" value="QYM92237.1"/>
    <property type="molecule type" value="Genomic_DNA"/>
</dbReference>
<dbReference type="InterPro" id="IPR009678">
    <property type="entry name" value="Phage_tail_completion_R"/>
</dbReference>